<feature type="region of interest" description="Disordered" evidence="6">
    <location>
        <begin position="1"/>
        <end position="35"/>
    </location>
</feature>
<comment type="subcellular location">
    <subcellularLocation>
        <location evidence="1">Nucleus</location>
    </subcellularLocation>
</comment>
<dbReference type="PANTHER" id="PTHR46910">
    <property type="entry name" value="TRANSCRIPTION FACTOR PDR1"/>
    <property type="match status" value="1"/>
</dbReference>
<evidence type="ECO:0000313" key="9">
    <source>
        <dbReference type="Proteomes" id="UP000224634"/>
    </source>
</evidence>
<evidence type="ECO:0000313" key="8">
    <source>
        <dbReference type="EMBL" id="PGH28131.1"/>
    </source>
</evidence>
<evidence type="ECO:0000256" key="3">
    <source>
        <dbReference type="ARBA" id="ARBA00023125"/>
    </source>
</evidence>
<name>A0A2B7Z446_POLH7</name>
<dbReference type="STRING" id="1447883.A0A2B7Z446"/>
<proteinExistence type="predicted"/>
<evidence type="ECO:0000256" key="2">
    <source>
        <dbReference type="ARBA" id="ARBA00023015"/>
    </source>
</evidence>
<dbReference type="InterPro" id="IPR007219">
    <property type="entry name" value="XnlR_reg_dom"/>
</dbReference>
<evidence type="ECO:0000256" key="1">
    <source>
        <dbReference type="ARBA" id="ARBA00004123"/>
    </source>
</evidence>
<organism evidence="8 9">
    <name type="scientific">Polytolypa hystricis (strain UAMH7299)</name>
    <dbReference type="NCBI Taxonomy" id="1447883"/>
    <lineage>
        <taxon>Eukaryota</taxon>
        <taxon>Fungi</taxon>
        <taxon>Dikarya</taxon>
        <taxon>Ascomycota</taxon>
        <taxon>Pezizomycotina</taxon>
        <taxon>Eurotiomycetes</taxon>
        <taxon>Eurotiomycetidae</taxon>
        <taxon>Onygenales</taxon>
        <taxon>Onygenales incertae sedis</taxon>
        <taxon>Polytolypa</taxon>
    </lineage>
</organism>
<evidence type="ECO:0000259" key="7">
    <source>
        <dbReference type="SMART" id="SM00906"/>
    </source>
</evidence>
<accession>A0A2B7Z446</accession>
<dbReference type="Proteomes" id="UP000224634">
    <property type="component" value="Unassembled WGS sequence"/>
</dbReference>
<dbReference type="CDD" id="cd12148">
    <property type="entry name" value="fungal_TF_MHR"/>
    <property type="match status" value="1"/>
</dbReference>
<dbReference type="EMBL" id="PDNA01000001">
    <property type="protein sequence ID" value="PGH28131.1"/>
    <property type="molecule type" value="Genomic_DNA"/>
</dbReference>
<dbReference type="AlphaFoldDB" id="A0A2B7Z446"/>
<reference evidence="8 9" key="1">
    <citation type="submission" date="2017-10" db="EMBL/GenBank/DDBJ databases">
        <title>Comparative genomics in systemic dimorphic fungi from Ajellomycetaceae.</title>
        <authorList>
            <person name="Munoz J.F."/>
            <person name="Mcewen J.G."/>
            <person name="Clay O.K."/>
            <person name="Cuomo C.A."/>
        </authorList>
    </citation>
    <scope>NUCLEOTIDE SEQUENCE [LARGE SCALE GENOMIC DNA]</scope>
    <source>
        <strain evidence="8 9">UAMH7299</strain>
    </source>
</reference>
<dbReference type="GO" id="GO:0003700">
    <property type="term" value="F:DNA-binding transcription factor activity"/>
    <property type="evidence" value="ECO:0007669"/>
    <property type="project" value="InterPro"/>
</dbReference>
<dbReference type="SMART" id="SM00906">
    <property type="entry name" value="Fungal_trans"/>
    <property type="match status" value="1"/>
</dbReference>
<dbReference type="PANTHER" id="PTHR46910:SF37">
    <property type="entry name" value="ZN(II)2CYS6 TRANSCRIPTION FACTOR (EUROFUNG)"/>
    <property type="match status" value="1"/>
</dbReference>
<dbReference type="InterPro" id="IPR050987">
    <property type="entry name" value="AtrR-like"/>
</dbReference>
<dbReference type="GO" id="GO:0006351">
    <property type="term" value="P:DNA-templated transcription"/>
    <property type="evidence" value="ECO:0007669"/>
    <property type="project" value="InterPro"/>
</dbReference>
<evidence type="ECO:0000256" key="5">
    <source>
        <dbReference type="ARBA" id="ARBA00023242"/>
    </source>
</evidence>
<dbReference type="GO" id="GO:0005634">
    <property type="term" value="C:nucleus"/>
    <property type="evidence" value="ECO:0007669"/>
    <property type="project" value="UniProtKB-SubCell"/>
</dbReference>
<evidence type="ECO:0000256" key="4">
    <source>
        <dbReference type="ARBA" id="ARBA00023163"/>
    </source>
</evidence>
<comment type="caution">
    <text evidence="8">The sequence shown here is derived from an EMBL/GenBank/DDBJ whole genome shotgun (WGS) entry which is preliminary data.</text>
</comment>
<evidence type="ECO:0000256" key="6">
    <source>
        <dbReference type="SAM" id="MobiDB-lite"/>
    </source>
</evidence>
<sequence>MGPISNRRGSQLRATLSARGSPLAEPPTSSLEHELSRYDSARDSRAARCQTRPRVYCHSLLLTDEPSSAYQNGHMSAKCCVCAFMAVAGLFNLQDKAVPVLDSETFAWKTQFMLPLLSLETTLDGLHACVMMLVFHLLSGNLQPGVFLSSCTSGLVFLLGLRNIFWVCYVLDKDFSLRTGQPPAINDDHCDLTLPTNYGEHLKHQISTHHISSENPVEMTLLGDLRLSKIKGKTYNMLYSIGALRKSDTELLKSIRELDNELEAWRVSVPHRCRPTLTFSKDVYIFD</sequence>
<keyword evidence="3" id="KW-0238">DNA-binding</keyword>
<keyword evidence="9" id="KW-1185">Reference proteome</keyword>
<keyword evidence="2" id="KW-0805">Transcription regulation</keyword>
<protein>
    <recommendedName>
        <fullName evidence="7">Xylanolytic transcriptional activator regulatory domain-containing protein</fullName>
    </recommendedName>
</protein>
<dbReference type="GO" id="GO:0008270">
    <property type="term" value="F:zinc ion binding"/>
    <property type="evidence" value="ECO:0007669"/>
    <property type="project" value="InterPro"/>
</dbReference>
<feature type="domain" description="Xylanolytic transcriptional activator regulatory" evidence="7">
    <location>
        <begin position="145"/>
        <end position="201"/>
    </location>
</feature>
<keyword evidence="4" id="KW-0804">Transcription</keyword>
<dbReference type="OrthoDB" id="4116913at2759"/>
<keyword evidence="5" id="KW-0539">Nucleus</keyword>
<gene>
    <name evidence="8" type="ORF">AJ80_00021</name>
</gene>
<dbReference type="GO" id="GO:0003677">
    <property type="term" value="F:DNA binding"/>
    <property type="evidence" value="ECO:0007669"/>
    <property type="project" value="UniProtKB-KW"/>
</dbReference>
<dbReference type="Pfam" id="PF04082">
    <property type="entry name" value="Fungal_trans"/>
    <property type="match status" value="1"/>
</dbReference>